<gene>
    <name evidence="2" type="ORF">HMPREF9013_1137</name>
</gene>
<comment type="caution">
    <text evidence="2">The sequence shown here is derived from an EMBL/GenBank/DDBJ whole genome shotgun (WGS) entry which is preliminary data.</text>
</comment>
<sequence>MIKKYYQSLHSLKYSLVLPGFTFLIFVVAFIRDKRKEPFLTGVLMVLVVLLMILMFFYYLGKIRISKQLKAIENIDEYKKGGMVDQSWILEYRILAYHQGVIQEVLVKDIRSMVVQEGQHGKYTFIFNDSIRMSCQDLSEGRRLLAILLKTNPSIQYTGLTPEGDGRIQSLGGKEYES</sequence>
<feature type="transmembrane region" description="Helical" evidence="1">
    <location>
        <begin position="38"/>
        <end position="60"/>
    </location>
</feature>
<feature type="transmembrane region" description="Helical" evidence="1">
    <location>
        <begin position="12"/>
        <end position="32"/>
    </location>
</feature>
<keyword evidence="1" id="KW-1133">Transmembrane helix</keyword>
<evidence type="ECO:0000313" key="2">
    <source>
        <dbReference type="EMBL" id="EFC06427.1"/>
    </source>
</evidence>
<dbReference type="EMBL" id="ADFR01000002">
    <property type="protein sequence ID" value="EFC06427.1"/>
    <property type="molecule type" value="Genomic_DNA"/>
</dbReference>
<evidence type="ECO:0000313" key="3">
    <source>
        <dbReference type="Proteomes" id="UP000005017"/>
    </source>
</evidence>
<dbReference type="AlphaFoldDB" id="D2MN01"/>
<keyword evidence="1" id="KW-0472">Membrane</keyword>
<dbReference type="RefSeq" id="WP_006626772.1">
    <property type="nucleotide sequence ID" value="NZ_ADFR01000002.1"/>
</dbReference>
<name>D2MN01_9FIRM</name>
<keyword evidence="3" id="KW-1185">Reference proteome</keyword>
<evidence type="ECO:0000256" key="1">
    <source>
        <dbReference type="SAM" id="Phobius"/>
    </source>
</evidence>
<proteinExistence type="predicted"/>
<dbReference type="STRING" id="679192.HMPREF9013_1137"/>
<organism evidence="2 3">
    <name type="scientific">Bulleidia extructa W1219</name>
    <dbReference type="NCBI Taxonomy" id="679192"/>
    <lineage>
        <taxon>Bacteria</taxon>
        <taxon>Bacillati</taxon>
        <taxon>Bacillota</taxon>
        <taxon>Erysipelotrichia</taxon>
        <taxon>Erysipelotrichales</taxon>
        <taxon>Erysipelotrichaceae</taxon>
        <taxon>Bulleidia</taxon>
    </lineage>
</organism>
<keyword evidence="1" id="KW-0812">Transmembrane</keyword>
<dbReference type="OrthoDB" id="9897421at2"/>
<reference evidence="3" key="1">
    <citation type="submission" date="2009-12" db="EMBL/GenBank/DDBJ databases">
        <title>Sequence of Clostridiales genomosp. BVAB3 str. UPII9-5.</title>
        <authorList>
            <person name="Madupu R."/>
            <person name="Durkin A.S."/>
            <person name="Torralba M."/>
            <person name="Methe B."/>
            <person name="Sutton G.G."/>
            <person name="Strausberg R.L."/>
            <person name="Nelson K.E."/>
        </authorList>
    </citation>
    <scope>NUCLEOTIDE SEQUENCE [LARGE SCALE GENOMIC DNA]</scope>
    <source>
        <strain evidence="3">W1219</strain>
    </source>
</reference>
<dbReference type="eggNOG" id="ENOG50338TX">
    <property type="taxonomic scope" value="Bacteria"/>
</dbReference>
<accession>D2MN01</accession>
<protein>
    <submittedName>
        <fullName evidence="2">Uncharacterized protein</fullName>
    </submittedName>
</protein>
<dbReference type="Proteomes" id="UP000005017">
    <property type="component" value="Unassembled WGS sequence"/>
</dbReference>